<gene>
    <name evidence="1" type="ORF">PXH69_21525</name>
</gene>
<evidence type="ECO:0008006" key="3">
    <source>
        <dbReference type="Google" id="ProtNLM"/>
    </source>
</evidence>
<reference evidence="1" key="1">
    <citation type="submission" date="2023-02" db="EMBL/GenBank/DDBJ databases">
        <title>A novel hydrolase synthesized by Rhodococcus erythropolis HQ is responsible for the detoxification of Zearalenone.</title>
        <authorList>
            <person name="Hu J."/>
            <person name="Xu J."/>
        </authorList>
    </citation>
    <scope>NUCLEOTIDE SEQUENCE</scope>
    <source>
        <strain evidence="1">HQ</strain>
    </source>
</reference>
<dbReference type="EMBL" id="JARDXE010000014">
    <property type="protein sequence ID" value="MDE8647558.1"/>
    <property type="molecule type" value="Genomic_DNA"/>
</dbReference>
<evidence type="ECO:0000313" key="2">
    <source>
        <dbReference type="Proteomes" id="UP001217325"/>
    </source>
</evidence>
<organism evidence="1 2">
    <name type="scientific">Rhodococcus qingshengii</name>
    <dbReference type="NCBI Taxonomy" id="334542"/>
    <lineage>
        <taxon>Bacteria</taxon>
        <taxon>Bacillati</taxon>
        <taxon>Actinomycetota</taxon>
        <taxon>Actinomycetes</taxon>
        <taxon>Mycobacteriales</taxon>
        <taxon>Nocardiaceae</taxon>
        <taxon>Rhodococcus</taxon>
        <taxon>Rhodococcus erythropolis group</taxon>
    </lineage>
</organism>
<accession>A0AAW6LSX4</accession>
<protein>
    <recommendedName>
        <fullName evidence="3">DUF2158 domain-containing protein</fullName>
    </recommendedName>
</protein>
<proteinExistence type="predicted"/>
<evidence type="ECO:0000313" key="1">
    <source>
        <dbReference type="EMBL" id="MDE8647558.1"/>
    </source>
</evidence>
<sequence>MIQRSAIQLSEGDVIVAEDGQRHTVTKIQNHGLEGAWLTIITDTGIKLDKSHVAAKLDVYDVEPAGEASPS</sequence>
<dbReference type="RefSeq" id="WP_275232126.1">
    <property type="nucleotide sequence ID" value="NZ_JARDXE010000014.1"/>
</dbReference>
<dbReference type="AlphaFoldDB" id="A0AAW6LSX4"/>
<name>A0AAW6LSX4_RHOSG</name>
<comment type="caution">
    <text evidence="1">The sequence shown here is derived from an EMBL/GenBank/DDBJ whole genome shotgun (WGS) entry which is preliminary data.</text>
</comment>
<dbReference type="Proteomes" id="UP001217325">
    <property type="component" value="Unassembled WGS sequence"/>
</dbReference>